<evidence type="ECO:0008006" key="4">
    <source>
        <dbReference type="Google" id="ProtNLM"/>
    </source>
</evidence>
<evidence type="ECO:0000313" key="3">
    <source>
        <dbReference type="Proteomes" id="UP000704712"/>
    </source>
</evidence>
<organism evidence="2 3">
    <name type="scientific">Phytophthora infestans</name>
    <name type="common">Potato late blight agent</name>
    <name type="synonym">Botrytis infestans</name>
    <dbReference type="NCBI Taxonomy" id="4787"/>
    <lineage>
        <taxon>Eukaryota</taxon>
        <taxon>Sar</taxon>
        <taxon>Stramenopiles</taxon>
        <taxon>Oomycota</taxon>
        <taxon>Peronosporomycetes</taxon>
        <taxon>Peronosporales</taxon>
        <taxon>Peronosporaceae</taxon>
        <taxon>Phytophthora</taxon>
    </lineage>
</organism>
<name>A0A8S9UUU0_PHYIN</name>
<feature type="non-terminal residue" evidence="2">
    <location>
        <position position="1"/>
    </location>
</feature>
<comment type="caution">
    <text evidence="2">The sequence shown here is derived from an EMBL/GenBank/DDBJ whole genome shotgun (WGS) entry which is preliminary data.</text>
</comment>
<reference evidence="2" key="1">
    <citation type="submission" date="2020-03" db="EMBL/GenBank/DDBJ databases">
        <title>Hybrid Assembly of Korean Phytophthora infestans isolates.</title>
        <authorList>
            <person name="Prokchorchik M."/>
            <person name="Lee Y."/>
            <person name="Seo J."/>
            <person name="Cho J.-H."/>
            <person name="Park Y.-E."/>
            <person name="Jang D.-C."/>
            <person name="Im J.-S."/>
            <person name="Choi J.-G."/>
            <person name="Park H.-J."/>
            <person name="Lee G.-B."/>
            <person name="Lee Y.-G."/>
            <person name="Hong S.-Y."/>
            <person name="Cho K."/>
            <person name="Sohn K.H."/>
        </authorList>
    </citation>
    <scope>NUCLEOTIDE SEQUENCE</scope>
    <source>
        <strain evidence="2">KR_2_A2</strain>
    </source>
</reference>
<evidence type="ECO:0000256" key="1">
    <source>
        <dbReference type="SAM" id="MobiDB-lite"/>
    </source>
</evidence>
<dbReference type="EMBL" id="JAACNO010001095">
    <property type="protein sequence ID" value="KAF4143052.1"/>
    <property type="molecule type" value="Genomic_DNA"/>
</dbReference>
<proteinExistence type="predicted"/>
<dbReference type="AlphaFoldDB" id="A0A8S9UUU0"/>
<dbReference type="Proteomes" id="UP000704712">
    <property type="component" value="Unassembled WGS sequence"/>
</dbReference>
<evidence type="ECO:0000313" key="2">
    <source>
        <dbReference type="EMBL" id="KAF4143052.1"/>
    </source>
</evidence>
<gene>
    <name evidence="2" type="ORF">GN958_ATG07728</name>
</gene>
<accession>A0A8S9UUU0</accession>
<protein>
    <recommendedName>
        <fullName evidence="4">PiggyBac transposable element-derived protein domain-containing protein</fullName>
    </recommendedName>
</protein>
<feature type="region of interest" description="Disordered" evidence="1">
    <location>
        <begin position="191"/>
        <end position="214"/>
    </location>
</feature>
<sequence length="281" mass="31531">SYGKWIGPALKAAKARVDSAERGSWELVAAINVSPGCRKPTSAQKKSVKHLQTTYEPTMTTASCAGYIVFCDKLTVKLYTNDLAGAPFQGVLRGDSSEAISLWHGLVSLRRWTGEQVMHRKIFQVPAVIVAHNLFIKGFDRVNQLRSTNPLRRKEKRLSMSALTWSSDLALINAYALFQEIAETRAVQRTRLEKDRRRQPPSSNTPNEVVGFNDSPHALSPIPRRIHLESLSATCARCAGSLRKLSTAVWDSMFRYAQHLTPYVLQRPVMQLYKHAGENKQ</sequence>